<evidence type="ECO:0008006" key="2">
    <source>
        <dbReference type="Google" id="ProtNLM"/>
    </source>
</evidence>
<dbReference type="SUPFAM" id="SSF56954">
    <property type="entry name" value="Outer membrane efflux proteins (OEP)"/>
    <property type="match status" value="1"/>
</dbReference>
<dbReference type="InterPro" id="IPR003423">
    <property type="entry name" value="OMP_efflux"/>
</dbReference>
<accession>X1IMK7</accession>
<evidence type="ECO:0000313" key="1">
    <source>
        <dbReference type="EMBL" id="GAH83671.1"/>
    </source>
</evidence>
<protein>
    <recommendedName>
        <fullName evidence="2">TolC family protein</fullName>
    </recommendedName>
</protein>
<sequence length="124" mass="13823">AGVREARHTRQQAVAGRADRLNTLNAELALAVFRFRDAERKIDLYRDTLLPKARQSVKATEASFRAGGGTFLDLIDTQRILLEFELAYERALASRMQRLAELEKLVGKEIPTSVDPQAVGPSDN</sequence>
<dbReference type="GO" id="GO:0015562">
    <property type="term" value="F:efflux transmembrane transporter activity"/>
    <property type="evidence" value="ECO:0007669"/>
    <property type="project" value="InterPro"/>
</dbReference>
<dbReference type="Pfam" id="PF02321">
    <property type="entry name" value="OEP"/>
    <property type="match status" value="1"/>
</dbReference>
<dbReference type="Gene3D" id="1.20.1600.10">
    <property type="entry name" value="Outer membrane efflux proteins (OEP)"/>
    <property type="match status" value="1"/>
</dbReference>
<gene>
    <name evidence="1" type="ORF">S03H2_61454</name>
</gene>
<dbReference type="InterPro" id="IPR010131">
    <property type="entry name" value="MdtP/NodT-like"/>
</dbReference>
<proteinExistence type="predicted"/>
<dbReference type="PANTHER" id="PTHR30203">
    <property type="entry name" value="OUTER MEMBRANE CATION EFFLUX PROTEIN"/>
    <property type="match status" value="1"/>
</dbReference>
<reference evidence="1" key="1">
    <citation type="journal article" date="2014" name="Front. Microbiol.">
        <title>High frequency of phylogenetically diverse reductive dehalogenase-homologous genes in deep subseafloor sedimentary metagenomes.</title>
        <authorList>
            <person name="Kawai M."/>
            <person name="Futagami T."/>
            <person name="Toyoda A."/>
            <person name="Takaki Y."/>
            <person name="Nishi S."/>
            <person name="Hori S."/>
            <person name="Arai W."/>
            <person name="Tsubouchi T."/>
            <person name="Morono Y."/>
            <person name="Uchiyama I."/>
            <person name="Ito T."/>
            <person name="Fujiyama A."/>
            <person name="Inagaki F."/>
            <person name="Takami H."/>
        </authorList>
    </citation>
    <scope>NUCLEOTIDE SEQUENCE</scope>
    <source>
        <strain evidence="1">Expedition CK06-06</strain>
    </source>
</reference>
<dbReference type="PANTHER" id="PTHR30203:SF24">
    <property type="entry name" value="BLR4935 PROTEIN"/>
    <property type="match status" value="1"/>
</dbReference>
<name>X1IMK7_9ZZZZ</name>
<feature type="non-terminal residue" evidence="1">
    <location>
        <position position="1"/>
    </location>
</feature>
<comment type="caution">
    <text evidence="1">The sequence shown here is derived from an EMBL/GenBank/DDBJ whole genome shotgun (WGS) entry which is preliminary data.</text>
</comment>
<dbReference type="AlphaFoldDB" id="X1IMK7"/>
<organism evidence="1">
    <name type="scientific">marine sediment metagenome</name>
    <dbReference type="NCBI Taxonomy" id="412755"/>
    <lineage>
        <taxon>unclassified sequences</taxon>
        <taxon>metagenomes</taxon>
        <taxon>ecological metagenomes</taxon>
    </lineage>
</organism>
<dbReference type="EMBL" id="BARU01039671">
    <property type="protein sequence ID" value="GAH83671.1"/>
    <property type="molecule type" value="Genomic_DNA"/>
</dbReference>